<keyword evidence="2 4" id="KW-0067">ATP-binding</keyword>
<feature type="domain" description="ABC transporter" evidence="3">
    <location>
        <begin position="10"/>
        <end position="246"/>
    </location>
</feature>
<evidence type="ECO:0000256" key="2">
    <source>
        <dbReference type="ARBA" id="ARBA00022840"/>
    </source>
</evidence>
<name>A0ABP6M4H9_9MICC</name>
<dbReference type="InterPro" id="IPR027417">
    <property type="entry name" value="P-loop_NTPase"/>
</dbReference>
<evidence type="ECO:0000313" key="4">
    <source>
        <dbReference type="EMBL" id="GAA3072778.1"/>
    </source>
</evidence>
<sequence length="276" mass="29557">MPTADPPPVLHTFGLDCAVGAGRGRRVILRDVALTVAAGEVVGLIGPNGGGKTTLLRTLSGALPPARGQVLLHGRPLHRLTARQTAREVALVAQEPSGELALSVAETVLLGRTPHLGMLQRQSRHDEEIAERALREVGVHHLAPQEVSSLSGGERQRVMIARALAQEATCLLLDEPTNHLDIGFQHQVLQLLRGLRITTVVVLHDLNLAARYCDRLLLLDDGGVRASGRPDDVLAPDLLDEVYGVGADPVAASDGTAQLLFRREARPPSTPKEHRP</sequence>
<comment type="caution">
    <text evidence="4">The sequence shown here is derived from an EMBL/GenBank/DDBJ whole genome shotgun (WGS) entry which is preliminary data.</text>
</comment>
<gene>
    <name evidence="4" type="ORF">GCM10010529_26040</name>
</gene>
<dbReference type="PROSITE" id="PS00211">
    <property type="entry name" value="ABC_TRANSPORTER_1"/>
    <property type="match status" value="1"/>
</dbReference>
<evidence type="ECO:0000313" key="5">
    <source>
        <dbReference type="Proteomes" id="UP001500236"/>
    </source>
</evidence>
<keyword evidence="1" id="KW-0547">Nucleotide-binding</keyword>
<reference evidence="5" key="1">
    <citation type="journal article" date="2019" name="Int. J. Syst. Evol. Microbiol.">
        <title>The Global Catalogue of Microorganisms (GCM) 10K type strain sequencing project: providing services to taxonomists for standard genome sequencing and annotation.</title>
        <authorList>
            <consortium name="The Broad Institute Genomics Platform"/>
            <consortium name="The Broad Institute Genome Sequencing Center for Infectious Disease"/>
            <person name="Wu L."/>
            <person name="Ma J."/>
        </authorList>
    </citation>
    <scope>NUCLEOTIDE SEQUENCE [LARGE SCALE GENOMIC DNA]</scope>
    <source>
        <strain evidence="5">JCM 14309</strain>
    </source>
</reference>
<dbReference type="GO" id="GO:0005524">
    <property type="term" value="F:ATP binding"/>
    <property type="evidence" value="ECO:0007669"/>
    <property type="project" value="UniProtKB-KW"/>
</dbReference>
<dbReference type="RefSeq" id="WP_344681582.1">
    <property type="nucleotide sequence ID" value="NZ_BAAAVT010000018.1"/>
</dbReference>
<protein>
    <submittedName>
        <fullName evidence="4">ABC transporter ATP-binding protein</fullName>
    </submittedName>
</protein>
<dbReference type="Proteomes" id="UP001500236">
    <property type="component" value="Unassembled WGS sequence"/>
</dbReference>
<dbReference type="Gene3D" id="3.40.50.300">
    <property type="entry name" value="P-loop containing nucleotide triphosphate hydrolases"/>
    <property type="match status" value="1"/>
</dbReference>
<dbReference type="PANTHER" id="PTHR42794:SF2">
    <property type="entry name" value="ABC TRANSPORTER ATP-BINDING PROTEIN"/>
    <property type="match status" value="1"/>
</dbReference>
<evidence type="ECO:0000256" key="1">
    <source>
        <dbReference type="ARBA" id="ARBA00022741"/>
    </source>
</evidence>
<dbReference type="Pfam" id="PF00005">
    <property type="entry name" value="ABC_tran"/>
    <property type="match status" value="1"/>
</dbReference>
<dbReference type="PROSITE" id="PS50893">
    <property type="entry name" value="ABC_TRANSPORTER_2"/>
    <property type="match status" value="1"/>
</dbReference>
<dbReference type="InterPro" id="IPR003593">
    <property type="entry name" value="AAA+_ATPase"/>
</dbReference>
<accession>A0ABP6M4H9</accession>
<dbReference type="EMBL" id="BAAAVT010000018">
    <property type="protein sequence ID" value="GAA3072778.1"/>
    <property type="molecule type" value="Genomic_DNA"/>
</dbReference>
<dbReference type="CDD" id="cd03214">
    <property type="entry name" value="ABC_Iron-Siderophores_B12_Hemin"/>
    <property type="match status" value="1"/>
</dbReference>
<evidence type="ECO:0000259" key="3">
    <source>
        <dbReference type="PROSITE" id="PS50893"/>
    </source>
</evidence>
<dbReference type="PANTHER" id="PTHR42794">
    <property type="entry name" value="HEMIN IMPORT ATP-BINDING PROTEIN HMUV"/>
    <property type="match status" value="1"/>
</dbReference>
<proteinExistence type="predicted"/>
<organism evidence="4 5">
    <name type="scientific">Nesterenkonia aethiopica</name>
    <dbReference type="NCBI Taxonomy" id="269144"/>
    <lineage>
        <taxon>Bacteria</taxon>
        <taxon>Bacillati</taxon>
        <taxon>Actinomycetota</taxon>
        <taxon>Actinomycetes</taxon>
        <taxon>Micrococcales</taxon>
        <taxon>Micrococcaceae</taxon>
        <taxon>Nesterenkonia</taxon>
    </lineage>
</organism>
<dbReference type="InterPro" id="IPR003439">
    <property type="entry name" value="ABC_transporter-like_ATP-bd"/>
</dbReference>
<dbReference type="SUPFAM" id="SSF52540">
    <property type="entry name" value="P-loop containing nucleoside triphosphate hydrolases"/>
    <property type="match status" value="1"/>
</dbReference>
<dbReference type="InterPro" id="IPR017871">
    <property type="entry name" value="ABC_transporter-like_CS"/>
</dbReference>
<keyword evidence="5" id="KW-1185">Reference proteome</keyword>
<dbReference type="SMART" id="SM00382">
    <property type="entry name" value="AAA"/>
    <property type="match status" value="1"/>
</dbReference>